<evidence type="ECO:0000256" key="1">
    <source>
        <dbReference type="ARBA" id="ARBA00038240"/>
    </source>
</evidence>
<dbReference type="EMBL" id="CP074371">
    <property type="protein sequence ID" value="QVI22351.1"/>
    <property type="molecule type" value="Genomic_DNA"/>
</dbReference>
<dbReference type="InterPro" id="IPR050249">
    <property type="entry name" value="Pseudomonas-type_ThrB"/>
</dbReference>
<keyword evidence="4" id="KW-1185">Reference proteome</keyword>
<dbReference type="Proteomes" id="UP000683310">
    <property type="component" value="Chromosome"/>
</dbReference>
<reference evidence="3 4" key="1">
    <citation type="submission" date="2021-04" db="EMBL/GenBank/DDBJ databases">
        <title>Nocardia tengchongensis.</title>
        <authorList>
            <person name="Zhuang k."/>
            <person name="Ran Y."/>
            <person name="Li W."/>
        </authorList>
    </citation>
    <scope>NUCLEOTIDE SEQUENCE [LARGE SCALE GENOMIC DNA]</scope>
    <source>
        <strain evidence="3 4">CFH S0057</strain>
    </source>
</reference>
<dbReference type="InterPro" id="IPR002575">
    <property type="entry name" value="Aminoglycoside_PTrfase"/>
</dbReference>
<dbReference type="PANTHER" id="PTHR21064:SF6">
    <property type="entry name" value="AMINOGLYCOSIDE PHOSPHOTRANSFERASE DOMAIN-CONTAINING PROTEIN"/>
    <property type="match status" value="1"/>
</dbReference>
<proteinExistence type="inferred from homology"/>
<dbReference type="PANTHER" id="PTHR21064">
    <property type="entry name" value="AMINOGLYCOSIDE PHOSPHOTRANSFERASE DOMAIN-CONTAINING PROTEIN-RELATED"/>
    <property type="match status" value="1"/>
</dbReference>
<dbReference type="InterPro" id="IPR011009">
    <property type="entry name" value="Kinase-like_dom_sf"/>
</dbReference>
<protein>
    <submittedName>
        <fullName evidence="3">Phosphotransferase</fullName>
    </submittedName>
</protein>
<organism evidence="3 4">
    <name type="scientific">Nocardia tengchongensis</name>
    <dbReference type="NCBI Taxonomy" id="2055889"/>
    <lineage>
        <taxon>Bacteria</taxon>
        <taxon>Bacillati</taxon>
        <taxon>Actinomycetota</taxon>
        <taxon>Actinomycetes</taxon>
        <taxon>Mycobacteriales</taxon>
        <taxon>Nocardiaceae</taxon>
        <taxon>Nocardia</taxon>
    </lineage>
</organism>
<name>A0ABX8CSQ1_9NOCA</name>
<evidence type="ECO:0000313" key="4">
    <source>
        <dbReference type="Proteomes" id="UP000683310"/>
    </source>
</evidence>
<dbReference type="Gene3D" id="3.90.1200.10">
    <property type="match status" value="1"/>
</dbReference>
<evidence type="ECO:0000259" key="2">
    <source>
        <dbReference type="Pfam" id="PF01636"/>
    </source>
</evidence>
<feature type="domain" description="Aminoglycoside phosphotransferase" evidence="2">
    <location>
        <begin position="48"/>
        <end position="295"/>
    </location>
</feature>
<sequence>MTDGRVYGMGLDPLVEPDWPALTSAEVDAVLGPHAAITWRSPRPLSATARVRLPDAREVILKRLPRTLRDAAALGEEHRFMDHLRGNGIPLPGVLHTLEIGEFSYEVQELGAGTDDYRGVFSWSPYRSLDDAAAAGRMLARLHLAAAGYDAPNRPPQPLQAGFTVFSAADPLAAVAQRAVERPALGTFLAGRDWRGDLERVQLPACERLHPLLADLEPLWTHNDWHGTNLLWRDGDVATVIDFGLCDRTTAVHDLATAIERCAVDWISIRAGGPAHVRFDQVRDFLRAYASVRPLTPAERRALTALLPVVHCEYELSEIDYFLGVIPGGNRENAEIAYTDYFLGHTAWWRESSAGRELLTAVTEISDLIP</sequence>
<accession>A0ABX8CSQ1</accession>
<gene>
    <name evidence="3" type="ORF">KHQ06_04465</name>
</gene>
<dbReference type="Pfam" id="PF01636">
    <property type="entry name" value="APH"/>
    <property type="match status" value="1"/>
</dbReference>
<evidence type="ECO:0000313" key="3">
    <source>
        <dbReference type="EMBL" id="QVI22351.1"/>
    </source>
</evidence>
<comment type="similarity">
    <text evidence="1">Belongs to the pseudomonas-type ThrB family.</text>
</comment>
<dbReference type="SUPFAM" id="SSF56112">
    <property type="entry name" value="Protein kinase-like (PK-like)"/>
    <property type="match status" value="1"/>
</dbReference>